<dbReference type="Proteomes" id="UP000233375">
    <property type="component" value="Unassembled WGS sequence"/>
</dbReference>
<dbReference type="RefSeq" id="WP_101174969.1">
    <property type="nucleotide sequence ID" value="NZ_PISE01000001.1"/>
</dbReference>
<keyword evidence="10" id="KW-0732">Signal</keyword>
<dbReference type="CDD" id="cd16012">
    <property type="entry name" value="ALP"/>
    <property type="match status" value="1"/>
</dbReference>
<comment type="cofactor">
    <cofactor evidence="8">
        <name>Mg(2+)</name>
        <dbReference type="ChEBI" id="CHEBI:18420"/>
    </cofactor>
    <text evidence="8">Binds 1 Mg(2+) ion.</text>
</comment>
<feature type="binding site" evidence="8">
    <location>
        <position position="304"/>
    </location>
    <ligand>
        <name>Zn(2+)</name>
        <dbReference type="ChEBI" id="CHEBI:29105"/>
        <label>2</label>
    </ligand>
</feature>
<feature type="signal peptide" evidence="10">
    <location>
        <begin position="1"/>
        <end position="25"/>
    </location>
</feature>
<dbReference type="SUPFAM" id="SSF53649">
    <property type="entry name" value="Alkaline phosphatase-like"/>
    <property type="match status" value="1"/>
</dbReference>
<dbReference type="InterPro" id="IPR017850">
    <property type="entry name" value="Alkaline_phosphatase_core_sf"/>
</dbReference>
<comment type="cofactor">
    <cofactor evidence="8">
        <name>Zn(2+)</name>
        <dbReference type="ChEBI" id="CHEBI:29105"/>
    </cofactor>
    <text evidence="8">Binds 2 Zn(2+) ions.</text>
</comment>
<feature type="binding site" evidence="8">
    <location>
        <position position="38"/>
    </location>
    <ligand>
        <name>Mg(2+)</name>
        <dbReference type="ChEBI" id="CHEBI:18420"/>
    </ligand>
</feature>
<name>A0A2N0Z837_9BACI</name>
<comment type="caution">
    <text evidence="11">The sequence shown here is derived from an EMBL/GenBank/DDBJ whole genome shotgun (WGS) entry which is preliminary data.</text>
</comment>
<evidence type="ECO:0000313" key="11">
    <source>
        <dbReference type="EMBL" id="PKG25690.1"/>
    </source>
</evidence>
<evidence type="ECO:0000256" key="4">
    <source>
        <dbReference type="ARBA" id="ARBA00022801"/>
    </source>
</evidence>
<proteinExistence type="inferred from homology"/>
<evidence type="ECO:0000256" key="2">
    <source>
        <dbReference type="ARBA" id="ARBA00022553"/>
    </source>
</evidence>
<dbReference type="PANTHER" id="PTHR11596:SF5">
    <property type="entry name" value="ALKALINE PHOSPHATASE"/>
    <property type="match status" value="1"/>
</dbReference>
<organism evidence="11 12">
    <name type="scientific">Niallia nealsonii</name>
    <dbReference type="NCBI Taxonomy" id="115979"/>
    <lineage>
        <taxon>Bacteria</taxon>
        <taxon>Bacillati</taxon>
        <taxon>Bacillota</taxon>
        <taxon>Bacilli</taxon>
        <taxon>Bacillales</taxon>
        <taxon>Bacillaceae</taxon>
        <taxon>Niallia</taxon>
    </lineage>
</organism>
<feature type="binding site" evidence="8">
    <location>
        <position position="416"/>
    </location>
    <ligand>
        <name>Zn(2+)</name>
        <dbReference type="ChEBI" id="CHEBI:29105"/>
        <label>2</label>
    </ligand>
</feature>
<evidence type="ECO:0000256" key="3">
    <source>
        <dbReference type="ARBA" id="ARBA00022723"/>
    </source>
</evidence>
<dbReference type="GO" id="GO:0046872">
    <property type="term" value="F:metal ion binding"/>
    <property type="evidence" value="ECO:0007669"/>
    <property type="project" value="UniProtKB-KW"/>
</dbReference>
<gene>
    <name evidence="11" type="ORF">CWS01_00215</name>
</gene>
<keyword evidence="2" id="KW-0597">Phosphoprotein</keyword>
<keyword evidence="12" id="KW-1185">Reference proteome</keyword>
<feature type="binding site" evidence="8">
    <location>
        <position position="266"/>
    </location>
    <ligand>
        <name>Zn(2+)</name>
        <dbReference type="ChEBI" id="CHEBI:29105"/>
        <label>2</label>
    </ligand>
</feature>
<feature type="binding site" evidence="8">
    <location>
        <position position="305"/>
    </location>
    <ligand>
        <name>Zn(2+)</name>
        <dbReference type="ChEBI" id="CHEBI:29105"/>
        <label>2</label>
    </ligand>
</feature>
<feature type="binding site" evidence="8">
    <location>
        <position position="257"/>
    </location>
    <ligand>
        <name>Mg(2+)</name>
        <dbReference type="ChEBI" id="CHEBI:18420"/>
    </ligand>
</feature>
<accession>A0A2N0Z837</accession>
<keyword evidence="5 8" id="KW-0862">Zinc</keyword>
<feature type="binding site" evidence="8">
    <location>
        <position position="262"/>
    </location>
    <ligand>
        <name>Zn(2+)</name>
        <dbReference type="ChEBI" id="CHEBI:29105"/>
        <label>2</label>
    </ligand>
</feature>
<reference evidence="11 12" key="1">
    <citation type="journal article" date="2003" name="Int. J. Syst. Evol. Microbiol.">
        <title>Bacillus nealsonii sp. nov., isolated from a spacecraft-assembly facility, whose spores are gamma-radiation resistant.</title>
        <authorList>
            <person name="Venkateswaran K."/>
            <person name="Kempf M."/>
            <person name="Chen F."/>
            <person name="Satomi M."/>
            <person name="Nicholson W."/>
            <person name="Kern R."/>
        </authorList>
    </citation>
    <scope>NUCLEOTIDE SEQUENCE [LARGE SCALE GENOMIC DNA]</scope>
    <source>
        <strain evidence="11 12">FO-92</strain>
    </source>
</reference>
<evidence type="ECO:0000256" key="1">
    <source>
        <dbReference type="ARBA" id="ARBA00005984"/>
    </source>
</evidence>
<evidence type="ECO:0000256" key="6">
    <source>
        <dbReference type="ARBA" id="ARBA00022842"/>
    </source>
</evidence>
<dbReference type="InterPro" id="IPR001952">
    <property type="entry name" value="Alkaline_phosphatase"/>
</dbReference>
<comment type="similarity">
    <text evidence="1 9">Belongs to the alkaline phosphatase family.</text>
</comment>
<feature type="binding site" evidence="8">
    <location>
        <position position="38"/>
    </location>
    <ligand>
        <name>Zn(2+)</name>
        <dbReference type="ChEBI" id="CHEBI:29105"/>
        <label>2</label>
    </ligand>
</feature>
<dbReference type="SMART" id="SM00098">
    <property type="entry name" value="alkPPc"/>
    <property type="match status" value="1"/>
</dbReference>
<feature type="binding site" evidence="8">
    <location>
        <position position="133"/>
    </location>
    <ligand>
        <name>Mg(2+)</name>
        <dbReference type="ChEBI" id="CHEBI:18420"/>
    </ligand>
</feature>
<dbReference type="PANTHER" id="PTHR11596">
    <property type="entry name" value="ALKALINE PHOSPHATASE"/>
    <property type="match status" value="1"/>
</dbReference>
<dbReference type="GO" id="GO:0004035">
    <property type="term" value="F:alkaline phosphatase activity"/>
    <property type="evidence" value="ECO:0007669"/>
    <property type="project" value="TreeGrafter"/>
</dbReference>
<dbReference type="Gene3D" id="1.10.60.40">
    <property type="match status" value="1"/>
</dbReference>
<evidence type="ECO:0000256" key="9">
    <source>
        <dbReference type="RuleBase" id="RU003946"/>
    </source>
</evidence>
<keyword evidence="4" id="KW-0378">Hydrolase</keyword>
<feature type="binding site" evidence="8">
    <location>
        <position position="135"/>
    </location>
    <ligand>
        <name>Mg(2+)</name>
        <dbReference type="ChEBI" id="CHEBI:18420"/>
    </ligand>
</feature>
<dbReference type="Pfam" id="PF00245">
    <property type="entry name" value="Alk_phosphatase"/>
    <property type="match status" value="1"/>
</dbReference>
<dbReference type="OrthoDB" id="9794455at2"/>
<evidence type="ECO:0000256" key="8">
    <source>
        <dbReference type="PIRSR" id="PIRSR601952-2"/>
    </source>
</evidence>
<dbReference type="InterPro" id="IPR018299">
    <property type="entry name" value="Alkaline_phosphatase_AS"/>
</dbReference>
<feature type="chain" id="PRO_5014709473" evidence="10">
    <location>
        <begin position="26"/>
        <end position="454"/>
    </location>
</feature>
<dbReference type="EMBL" id="PISE01000001">
    <property type="protein sequence ID" value="PKG25690.1"/>
    <property type="molecule type" value="Genomic_DNA"/>
</dbReference>
<sequence length="454" mass="50046">MKKLTICLSFLVFVFIQTTSGTVSGKDGPKNIILLIGDGMGLGQMEVARLFEYGKQGRLYIETLPYTALVHTYSANNRVTDSAAGGTAIAIGKKTKNEMIGVNSNGKEEKSILDSFKDHLYKTGIVTTNSVTDATPASFTASVKNRWDDQQSIAKQQLQNKVDVIMGGGLSYFGANKKGDANLISLYKKAGYQFVATNQELKDAKSDKILGLFGPKHLNFKLDRKELHSQEPTLTEMTAKTIETLSKNSKGFFAMIEGARIDHASHASDLTSIWKETIEFDDAVKYCVEWAKKHPDTLVLVAADHETMGISASEPMDIKALKKISVTPHYMASQLQKNKNGIGYTNESIRKVFKQYAHMTLSNRDIALFQSDIKTDQGQVYPEQQVAWEIGNRIAKHYHAGSLDRSIEKLSTTGGHTSNMIAVFAYGKGASQFHGVMDNTDIPKKLAKLMGFAF</sequence>
<protein>
    <submittedName>
        <fullName evidence="11">Alkaline phosphatase</fullName>
    </submittedName>
</protein>
<keyword evidence="6 8" id="KW-0460">Magnesium</keyword>
<dbReference type="PROSITE" id="PS00123">
    <property type="entry name" value="ALKALINE_PHOSPHATASE"/>
    <property type="match status" value="1"/>
</dbReference>
<dbReference type="Gene3D" id="3.40.720.10">
    <property type="entry name" value="Alkaline Phosphatase, subunit A"/>
    <property type="match status" value="1"/>
</dbReference>
<dbReference type="PRINTS" id="PR00113">
    <property type="entry name" value="ALKPHPHTASE"/>
</dbReference>
<keyword evidence="3 8" id="KW-0479">Metal-binding</keyword>
<evidence type="ECO:0000256" key="10">
    <source>
        <dbReference type="SAM" id="SignalP"/>
    </source>
</evidence>
<feature type="active site" description="Phosphoserine intermediate" evidence="7">
    <location>
        <position position="82"/>
    </location>
</feature>
<evidence type="ECO:0000313" key="12">
    <source>
        <dbReference type="Proteomes" id="UP000233375"/>
    </source>
</evidence>
<dbReference type="AlphaFoldDB" id="A0A2N0Z837"/>
<evidence type="ECO:0000256" key="5">
    <source>
        <dbReference type="ARBA" id="ARBA00022833"/>
    </source>
</evidence>
<evidence type="ECO:0000256" key="7">
    <source>
        <dbReference type="PIRSR" id="PIRSR601952-1"/>
    </source>
</evidence>